<feature type="compositionally biased region" description="Acidic residues" evidence="10">
    <location>
        <begin position="179"/>
        <end position="203"/>
    </location>
</feature>
<dbReference type="GO" id="GO:0032502">
    <property type="term" value="P:developmental process"/>
    <property type="evidence" value="ECO:0007669"/>
    <property type="project" value="TreeGrafter"/>
</dbReference>
<comment type="caution">
    <text evidence="12">The sequence shown here is derived from an EMBL/GenBank/DDBJ whole genome shotgun (WGS) entry which is preliminary data.</text>
</comment>
<evidence type="ECO:0000256" key="4">
    <source>
        <dbReference type="ARBA" id="ARBA00010218"/>
    </source>
</evidence>
<evidence type="ECO:0000256" key="7">
    <source>
        <dbReference type="ARBA" id="ARBA00022490"/>
    </source>
</evidence>
<comment type="function">
    <text evidence="1">Directs RNA polymerase II nuclear import.</text>
</comment>
<dbReference type="GO" id="GO:0005634">
    <property type="term" value="C:nucleus"/>
    <property type="evidence" value="ECO:0007669"/>
    <property type="project" value="UniProtKB-SubCell"/>
</dbReference>
<comment type="subcellular location">
    <subcellularLocation>
        <location evidence="3">Cytoplasm</location>
    </subcellularLocation>
    <subcellularLocation>
        <location evidence="2">Nucleus</location>
    </subcellularLocation>
</comment>
<dbReference type="Pfam" id="PF08574">
    <property type="entry name" value="Iwr1"/>
    <property type="match status" value="1"/>
</dbReference>
<dbReference type="Proteomes" id="UP000238350">
    <property type="component" value="Unassembled WGS sequence"/>
</dbReference>
<organism evidence="12 13">
    <name type="scientific">Wickerhamiella sorbophila</name>
    <dbReference type="NCBI Taxonomy" id="45607"/>
    <lineage>
        <taxon>Eukaryota</taxon>
        <taxon>Fungi</taxon>
        <taxon>Dikarya</taxon>
        <taxon>Ascomycota</taxon>
        <taxon>Saccharomycotina</taxon>
        <taxon>Dipodascomycetes</taxon>
        <taxon>Dipodascales</taxon>
        <taxon>Trichomonascaceae</taxon>
        <taxon>Wickerhamiella</taxon>
    </lineage>
</organism>
<dbReference type="InterPro" id="IPR040218">
    <property type="entry name" value="SLC7A6OS"/>
</dbReference>
<evidence type="ECO:0000256" key="6">
    <source>
        <dbReference type="ARBA" id="ARBA00022448"/>
    </source>
</evidence>
<sequence length="242" mass="26780">MQGALECQGARWIGTVSNWLGSGCRQHSLFGGSVELKMHTVQVKRKRDQEPLQTLVVRAKRKRLDTVFRLAGTMNSHAENDIVLSSTGEGVFRLPPKDKSSIEDDIPPELKDMIDDYMSQSTKQEKEAPGDGQAQAAPVAVESPDTEVEDYVYDVYYSNSSQAAGSSSGKIGYIDVESDDERLLADEEDESDFVGEEEDDSNAEDFYRNDYPDEEDSFAGSDLAVDLADLKVDDDWSEDLSA</sequence>
<evidence type="ECO:0000259" key="11">
    <source>
        <dbReference type="Pfam" id="PF08574"/>
    </source>
</evidence>
<keyword evidence="9" id="KW-0539">Nucleus</keyword>
<gene>
    <name evidence="12" type="ORF">B9G98_03588</name>
</gene>
<protein>
    <recommendedName>
        <fullName evidence="5">Probable RNA polymerase II nuclear localization protein SLC7A6OS</fullName>
    </recommendedName>
</protein>
<proteinExistence type="inferred from homology"/>
<dbReference type="GeneID" id="36517336"/>
<evidence type="ECO:0000256" key="9">
    <source>
        <dbReference type="ARBA" id="ARBA00023242"/>
    </source>
</evidence>
<dbReference type="PANTHER" id="PTHR31196">
    <property type="entry name" value="RNA POLYMERASE II NUCLEAR LOCALIZATION PROTEIN SLC7A6OS-RELATED"/>
    <property type="match status" value="1"/>
</dbReference>
<evidence type="ECO:0000256" key="2">
    <source>
        <dbReference type="ARBA" id="ARBA00004123"/>
    </source>
</evidence>
<keyword evidence="8" id="KW-0653">Protein transport</keyword>
<keyword evidence="6" id="KW-0813">Transport</keyword>
<feature type="region of interest" description="Disordered" evidence="10">
    <location>
        <begin position="179"/>
        <end position="218"/>
    </location>
</feature>
<evidence type="ECO:0000313" key="13">
    <source>
        <dbReference type="Proteomes" id="UP000238350"/>
    </source>
</evidence>
<name>A0A2T0FLW2_9ASCO</name>
<dbReference type="GO" id="GO:0015031">
    <property type="term" value="P:protein transport"/>
    <property type="evidence" value="ECO:0007669"/>
    <property type="project" value="UniProtKB-KW"/>
</dbReference>
<keyword evidence="7" id="KW-0963">Cytoplasm</keyword>
<dbReference type="RefSeq" id="XP_024665914.1">
    <property type="nucleotide sequence ID" value="XM_024810145.1"/>
</dbReference>
<keyword evidence="13" id="KW-1185">Reference proteome</keyword>
<comment type="similarity">
    <text evidence="4">Belongs to the IWR1/SLC7A6OS family.</text>
</comment>
<dbReference type="PANTHER" id="PTHR31196:SF2">
    <property type="entry name" value="RNA POLYMERASE II NUCLEAR LOCALIZATION PROTEIN SLC7A6OS-RELATED"/>
    <property type="match status" value="1"/>
</dbReference>
<evidence type="ECO:0000256" key="8">
    <source>
        <dbReference type="ARBA" id="ARBA00022927"/>
    </source>
</evidence>
<dbReference type="EMBL" id="NDIQ01000022">
    <property type="protein sequence ID" value="PRT55969.1"/>
    <property type="molecule type" value="Genomic_DNA"/>
</dbReference>
<evidence type="ECO:0000256" key="10">
    <source>
        <dbReference type="SAM" id="MobiDB-lite"/>
    </source>
</evidence>
<reference evidence="12 13" key="1">
    <citation type="submission" date="2017-04" db="EMBL/GenBank/DDBJ databases">
        <title>Genome sequencing of [Candida] sorbophila.</title>
        <authorList>
            <person name="Ahn J.O."/>
        </authorList>
    </citation>
    <scope>NUCLEOTIDE SEQUENCE [LARGE SCALE GENOMIC DNA]</scope>
    <source>
        <strain evidence="12 13">DS02</strain>
    </source>
</reference>
<feature type="domain" description="Transcription factor Iwr1" evidence="11">
    <location>
        <begin position="149"/>
        <end position="215"/>
    </location>
</feature>
<accession>A0A2T0FLW2</accession>
<dbReference type="GO" id="GO:0005737">
    <property type="term" value="C:cytoplasm"/>
    <property type="evidence" value="ECO:0007669"/>
    <property type="project" value="UniProtKB-SubCell"/>
</dbReference>
<evidence type="ECO:0000256" key="1">
    <source>
        <dbReference type="ARBA" id="ARBA00003202"/>
    </source>
</evidence>
<dbReference type="InterPro" id="IPR013883">
    <property type="entry name" value="TF_Iwr1_dom"/>
</dbReference>
<feature type="region of interest" description="Disordered" evidence="10">
    <location>
        <begin position="120"/>
        <end position="145"/>
    </location>
</feature>
<dbReference type="STRING" id="45607.A0A2T0FLW2"/>
<evidence type="ECO:0000256" key="3">
    <source>
        <dbReference type="ARBA" id="ARBA00004496"/>
    </source>
</evidence>
<evidence type="ECO:0000313" key="12">
    <source>
        <dbReference type="EMBL" id="PRT55969.1"/>
    </source>
</evidence>
<evidence type="ECO:0000256" key="5">
    <source>
        <dbReference type="ARBA" id="ARBA00017036"/>
    </source>
</evidence>
<dbReference type="AlphaFoldDB" id="A0A2T0FLW2"/>